<accession>A0A1H0IMC0</accession>
<feature type="active site" description="Nucleophile" evidence="1">
    <location>
        <position position="187"/>
    </location>
</feature>
<evidence type="ECO:0000313" key="5">
    <source>
        <dbReference type="Proteomes" id="UP000199691"/>
    </source>
</evidence>
<feature type="active site" description="Charge relay system" evidence="1">
    <location>
        <position position="303"/>
    </location>
</feature>
<evidence type="ECO:0000256" key="2">
    <source>
        <dbReference type="PIRSR" id="PIRSR639069-2"/>
    </source>
</evidence>
<keyword evidence="5" id="KW-1185">Reference proteome</keyword>
<feature type="active site" description="Charge relay system" evidence="1">
    <location>
        <position position="274"/>
    </location>
</feature>
<dbReference type="STRING" id="641025.SAMN05421507_102165"/>
<dbReference type="Pfam" id="PF05448">
    <property type="entry name" value="AXE1"/>
    <property type="match status" value="1"/>
</dbReference>
<dbReference type="AlphaFoldDB" id="A0A1H0IMC0"/>
<dbReference type="InterPro" id="IPR029058">
    <property type="entry name" value="AB_hydrolase_fold"/>
</dbReference>
<protein>
    <submittedName>
        <fullName evidence="4">Cephalosporin-C deacetylase</fullName>
    </submittedName>
</protein>
<dbReference type="RefSeq" id="WP_090096219.1">
    <property type="nucleotide sequence ID" value="NZ_FNIX01000002.1"/>
</dbReference>
<dbReference type="Proteomes" id="UP000199691">
    <property type="component" value="Unassembled WGS sequence"/>
</dbReference>
<proteinExistence type="predicted"/>
<dbReference type="PANTHER" id="PTHR40111:SF1">
    <property type="entry name" value="CEPHALOSPORIN-C DEACETYLASE"/>
    <property type="match status" value="1"/>
</dbReference>
<evidence type="ECO:0000259" key="3">
    <source>
        <dbReference type="Pfam" id="PF05448"/>
    </source>
</evidence>
<dbReference type="Gene3D" id="3.40.50.1820">
    <property type="entry name" value="alpha/beta hydrolase"/>
    <property type="match status" value="1"/>
</dbReference>
<dbReference type="InterPro" id="IPR008391">
    <property type="entry name" value="AXE1_dom"/>
</dbReference>
<name>A0A1H0IMC0_9PSEU</name>
<dbReference type="PANTHER" id="PTHR40111">
    <property type="entry name" value="CEPHALOSPORIN-C DEACETYLASE"/>
    <property type="match status" value="1"/>
</dbReference>
<feature type="binding site" evidence="2">
    <location>
        <position position="92"/>
    </location>
    <ligand>
        <name>substrate</name>
    </ligand>
</feature>
<dbReference type="GO" id="GO:0052689">
    <property type="term" value="F:carboxylic ester hydrolase activity"/>
    <property type="evidence" value="ECO:0007669"/>
    <property type="project" value="TreeGrafter"/>
</dbReference>
<dbReference type="SUPFAM" id="SSF53474">
    <property type="entry name" value="alpha/beta-Hydrolases"/>
    <property type="match status" value="1"/>
</dbReference>
<dbReference type="OrthoDB" id="9770528at2"/>
<evidence type="ECO:0000313" key="4">
    <source>
        <dbReference type="EMBL" id="SDO32485.1"/>
    </source>
</evidence>
<evidence type="ECO:0000256" key="1">
    <source>
        <dbReference type="PIRSR" id="PIRSR639069-1"/>
    </source>
</evidence>
<reference evidence="5" key="1">
    <citation type="submission" date="2016-10" db="EMBL/GenBank/DDBJ databases">
        <authorList>
            <person name="Varghese N."/>
            <person name="Submissions S."/>
        </authorList>
    </citation>
    <scope>NUCLEOTIDE SEQUENCE [LARGE SCALE GENOMIC DNA]</scope>
    <source>
        <strain evidence="5">CGMCC 4.6609</strain>
    </source>
</reference>
<feature type="domain" description="Acetyl xylan esterase" evidence="3">
    <location>
        <begin position="1"/>
        <end position="316"/>
    </location>
</feature>
<organism evidence="4 5">
    <name type="scientific">Lentzea jiangxiensis</name>
    <dbReference type="NCBI Taxonomy" id="641025"/>
    <lineage>
        <taxon>Bacteria</taxon>
        <taxon>Bacillati</taxon>
        <taxon>Actinomycetota</taxon>
        <taxon>Actinomycetes</taxon>
        <taxon>Pseudonocardiales</taxon>
        <taxon>Pseudonocardiaceae</taxon>
        <taxon>Lentzea</taxon>
    </lineage>
</organism>
<dbReference type="GO" id="GO:0005976">
    <property type="term" value="P:polysaccharide metabolic process"/>
    <property type="evidence" value="ECO:0007669"/>
    <property type="project" value="TreeGrafter"/>
</dbReference>
<dbReference type="InterPro" id="IPR039069">
    <property type="entry name" value="CE7"/>
</dbReference>
<gene>
    <name evidence="4" type="ORF">SAMN05421507_102165</name>
</gene>
<sequence>MPVVDMPEEDLLRHRVTTPEPDDLDEWWAARLAETSAAASPPVLTPHEPDLYRPLVVHDVEFSGAHGHPVRGWYLRPAGDDPLPVVVTYIGYGGGRGVPAQHTLLPSLGFAQFVMDSRAQGGRWSVGATADAGAGTGPEHPGVMTRGISSPEGYYYTRLFLDAARAVDVAAGLPGVDPGRIAVTGGSQGGALALAAAALRADRVKVCHSDVPFLCDLHRAVRIGTTPPYTEISDFLAQHDALVPTALNTLRYVDCALLARRITAPTLFSVGLMDETCPPSTVYAAYHEVRAPKEITVSPFGKHTTPTSHLETQLRHLRQHL</sequence>
<dbReference type="EMBL" id="FNIX01000002">
    <property type="protein sequence ID" value="SDO32485.1"/>
    <property type="molecule type" value="Genomic_DNA"/>
</dbReference>